<gene>
    <name evidence="1" type="ORF">FRX31_008410</name>
</gene>
<proteinExistence type="predicted"/>
<sequence length="81" mass="9036">MKEYEGLKSVPEKWPIKEDNIVLQAAKFLDDIFATAQQSEGMATGAIDYQPIEEIVTMKTNPQVQVPVAATFRIEPRAISV</sequence>
<reference evidence="1 2" key="1">
    <citation type="submission" date="2020-06" db="EMBL/GenBank/DDBJ databases">
        <title>Transcriptomic and genomic resources for Thalictrum thalictroides and T. hernandezii: Facilitating candidate gene discovery in an emerging model plant lineage.</title>
        <authorList>
            <person name="Arias T."/>
            <person name="Riano-Pachon D.M."/>
            <person name="Di Stilio V.S."/>
        </authorList>
    </citation>
    <scope>NUCLEOTIDE SEQUENCE [LARGE SCALE GENOMIC DNA]</scope>
    <source>
        <strain evidence="2">cv. WT478/WT964</strain>
        <tissue evidence="1">Leaves</tissue>
    </source>
</reference>
<dbReference type="Proteomes" id="UP000554482">
    <property type="component" value="Unassembled WGS sequence"/>
</dbReference>
<comment type="caution">
    <text evidence="1">The sequence shown here is derived from an EMBL/GenBank/DDBJ whole genome shotgun (WGS) entry which is preliminary data.</text>
</comment>
<evidence type="ECO:0000313" key="2">
    <source>
        <dbReference type="Proteomes" id="UP000554482"/>
    </source>
</evidence>
<evidence type="ECO:0000313" key="1">
    <source>
        <dbReference type="EMBL" id="KAF5202004.1"/>
    </source>
</evidence>
<dbReference type="AlphaFoldDB" id="A0A7J6WX48"/>
<dbReference type="EMBL" id="JABWDY010008708">
    <property type="protein sequence ID" value="KAF5202004.1"/>
    <property type="molecule type" value="Genomic_DNA"/>
</dbReference>
<organism evidence="1 2">
    <name type="scientific">Thalictrum thalictroides</name>
    <name type="common">Rue-anemone</name>
    <name type="synonym">Anemone thalictroides</name>
    <dbReference type="NCBI Taxonomy" id="46969"/>
    <lineage>
        <taxon>Eukaryota</taxon>
        <taxon>Viridiplantae</taxon>
        <taxon>Streptophyta</taxon>
        <taxon>Embryophyta</taxon>
        <taxon>Tracheophyta</taxon>
        <taxon>Spermatophyta</taxon>
        <taxon>Magnoliopsida</taxon>
        <taxon>Ranunculales</taxon>
        <taxon>Ranunculaceae</taxon>
        <taxon>Thalictroideae</taxon>
        <taxon>Thalictrum</taxon>
    </lineage>
</organism>
<protein>
    <submittedName>
        <fullName evidence="1">Uncharacterized protein</fullName>
    </submittedName>
</protein>
<name>A0A7J6WX48_THATH</name>
<keyword evidence="2" id="KW-1185">Reference proteome</keyword>
<accession>A0A7J6WX48</accession>